<sequence length="337" mass="40097">MTENSNKASEKGSELWDEQDIYDTRKKSSRSSKRNHWLPQEDEAITKLVNRFGTKQWKTISKEYSKITKNKKRSAKQCRERWHNHLDPKINKEPITLDEERKIFEYHQRLGNKWAQIANILDGRTDNMIKNQFYSTLRRQLRKINRIMQCNKFVELIGGKVKAITQDELYKYIKDEKIDYDDIKNVYSRAISNSQDLQVQKLKCEAIAETKTEKKQEQRCSLKNRRSYRLSKKEKDDKEDDYNLTKVGFLTLFKILRDFRIKHKDSLHTFASQSSCDSPRSSAGKSLECTIKNKRSKNEESKKDSKQIEQEDLRDSSDKFIEKCSSPTNREVWPKRY</sequence>
<organism evidence="4 5">
    <name type="scientific">Euplotes crassus</name>
    <dbReference type="NCBI Taxonomy" id="5936"/>
    <lineage>
        <taxon>Eukaryota</taxon>
        <taxon>Sar</taxon>
        <taxon>Alveolata</taxon>
        <taxon>Ciliophora</taxon>
        <taxon>Intramacronucleata</taxon>
        <taxon>Spirotrichea</taxon>
        <taxon>Hypotrichia</taxon>
        <taxon>Euplotida</taxon>
        <taxon>Euplotidae</taxon>
        <taxon>Moneuplotes</taxon>
    </lineage>
</organism>
<feature type="domain" description="Myb-like" evidence="2">
    <location>
        <begin position="29"/>
        <end position="86"/>
    </location>
</feature>
<evidence type="ECO:0000256" key="1">
    <source>
        <dbReference type="SAM" id="MobiDB-lite"/>
    </source>
</evidence>
<comment type="caution">
    <text evidence="4">The sequence shown here is derived from an EMBL/GenBank/DDBJ whole genome shotgun (WGS) entry which is preliminary data.</text>
</comment>
<dbReference type="Proteomes" id="UP001295684">
    <property type="component" value="Unassembled WGS sequence"/>
</dbReference>
<dbReference type="SUPFAM" id="SSF46689">
    <property type="entry name" value="Homeodomain-like"/>
    <property type="match status" value="1"/>
</dbReference>
<dbReference type="CDD" id="cd00167">
    <property type="entry name" value="SANT"/>
    <property type="match status" value="2"/>
</dbReference>
<dbReference type="GO" id="GO:0005634">
    <property type="term" value="C:nucleus"/>
    <property type="evidence" value="ECO:0007669"/>
    <property type="project" value="TreeGrafter"/>
</dbReference>
<gene>
    <name evidence="4" type="ORF">ECRASSUSDP1_LOCUS60</name>
</gene>
<dbReference type="Gene3D" id="1.10.10.60">
    <property type="entry name" value="Homeodomain-like"/>
    <property type="match status" value="2"/>
</dbReference>
<name>A0AAD1U1M0_EUPCR</name>
<dbReference type="PANTHER" id="PTHR45614">
    <property type="entry name" value="MYB PROTEIN-RELATED"/>
    <property type="match status" value="1"/>
</dbReference>
<feature type="compositionally biased region" description="Polar residues" evidence="1">
    <location>
        <begin position="271"/>
        <end position="284"/>
    </location>
</feature>
<dbReference type="PROSITE" id="PS51294">
    <property type="entry name" value="HTH_MYB"/>
    <property type="match status" value="2"/>
</dbReference>
<dbReference type="InterPro" id="IPR017930">
    <property type="entry name" value="Myb_dom"/>
</dbReference>
<feature type="region of interest" description="Disordered" evidence="1">
    <location>
        <begin position="1"/>
        <end position="38"/>
    </location>
</feature>
<evidence type="ECO:0000313" key="5">
    <source>
        <dbReference type="Proteomes" id="UP001295684"/>
    </source>
</evidence>
<dbReference type="PANTHER" id="PTHR45614:SF274">
    <property type="entry name" value="MYB-LIKE DNA-BINDING PROTEIN"/>
    <property type="match status" value="1"/>
</dbReference>
<feature type="domain" description="Myb-like" evidence="2">
    <location>
        <begin position="87"/>
        <end position="137"/>
    </location>
</feature>
<feature type="domain" description="HTH myb-type" evidence="3">
    <location>
        <begin position="29"/>
        <end position="90"/>
    </location>
</feature>
<protein>
    <submittedName>
        <fullName evidence="4">Uncharacterized protein</fullName>
    </submittedName>
</protein>
<dbReference type="Pfam" id="PF13921">
    <property type="entry name" value="Myb_DNA-bind_6"/>
    <property type="match status" value="1"/>
</dbReference>
<keyword evidence="5" id="KW-1185">Reference proteome</keyword>
<feature type="compositionally biased region" description="Basic and acidic residues" evidence="1">
    <location>
        <begin position="296"/>
        <end position="322"/>
    </location>
</feature>
<dbReference type="InterPro" id="IPR009057">
    <property type="entry name" value="Homeodomain-like_sf"/>
</dbReference>
<dbReference type="GO" id="GO:0000978">
    <property type="term" value="F:RNA polymerase II cis-regulatory region sequence-specific DNA binding"/>
    <property type="evidence" value="ECO:0007669"/>
    <property type="project" value="TreeGrafter"/>
</dbReference>
<dbReference type="InterPro" id="IPR050560">
    <property type="entry name" value="MYB_TF"/>
</dbReference>
<dbReference type="InterPro" id="IPR001005">
    <property type="entry name" value="SANT/Myb"/>
</dbReference>
<feature type="compositionally biased region" description="Basic residues" evidence="1">
    <location>
        <begin position="27"/>
        <end position="36"/>
    </location>
</feature>
<evidence type="ECO:0000259" key="3">
    <source>
        <dbReference type="PROSITE" id="PS51294"/>
    </source>
</evidence>
<dbReference type="AlphaFoldDB" id="A0AAD1U1M0"/>
<evidence type="ECO:0000313" key="4">
    <source>
        <dbReference type="EMBL" id="CAI2358777.1"/>
    </source>
</evidence>
<proteinExistence type="predicted"/>
<dbReference type="GO" id="GO:0000981">
    <property type="term" value="F:DNA-binding transcription factor activity, RNA polymerase II-specific"/>
    <property type="evidence" value="ECO:0007669"/>
    <property type="project" value="TreeGrafter"/>
</dbReference>
<feature type="region of interest" description="Disordered" evidence="1">
    <location>
        <begin position="271"/>
        <end position="337"/>
    </location>
</feature>
<dbReference type="SMART" id="SM00717">
    <property type="entry name" value="SANT"/>
    <property type="match status" value="2"/>
</dbReference>
<dbReference type="EMBL" id="CAMPGE010000055">
    <property type="protein sequence ID" value="CAI2358777.1"/>
    <property type="molecule type" value="Genomic_DNA"/>
</dbReference>
<accession>A0AAD1U1M0</accession>
<reference evidence="4" key="1">
    <citation type="submission" date="2023-07" db="EMBL/GenBank/DDBJ databases">
        <authorList>
            <consortium name="AG Swart"/>
            <person name="Singh M."/>
            <person name="Singh A."/>
            <person name="Seah K."/>
            <person name="Emmerich C."/>
        </authorList>
    </citation>
    <scope>NUCLEOTIDE SEQUENCE</scope>
    <source>
        <strain evidence="4">DP1</strain>
    </source>
</reference>
<dbReference type="PROSITE" id="PS50090">
    <property type="entry name" value="MYB_LIKE"/>
    <property type="match status" value="2"/>
</dbReference>
<evidence type="ECO:0000259" key="2">
    <source>
        <dbReference type="PROSITE" id="PS50090"/>
    </source>
</evidence>
<feature type="domain" description="HTH myb-type" evidence="3">
    <location>
        <begin position="91"/>
        <end position="141"/>
    </location>
</feature>